<name>A0A072TFP6_MEDTR</name>
<evidence type="ECO:0000313" key="3">
    <source>
        <dbReference type="Proteomes" id="UP000002051"/>
    </source>
</evidence>
<organism evidence="1 3">
    <name type="scientific">Medicago truncatula</name>
    <name type="common">Barrel medic</name>
    <name type="synonym">Medicago tribuloides</name>
    <dbReference type="NCBI Taxonomy" id="3880"/>
    <lineage>
        <taxon>Eukaryota</taxon>
        <taxon>Viridiplantae</taxon>
        <taxon>Streptophyta</taxon>
        <taxon>Embryophyta</taxon>
        <taxon>Tracheophyta</taxon>
        <taxon>Spermatophyta</taxon>
        <taxon>Magnoliopsida</taxon>
        <taxon>eudicotyledons</taxon>
        <taxon>Gunneridae</taxon>
        <taxon>Pentapetalae</taxon>
        <taxon>rosids</taxon>
        <taxon>fabids</taxon>
        <taxon>Fabales</taxon>
        <taxon>Fabaceae</taxon>
        <taxon>Papilionoideae</taxon>
        <taxon>50 kb inversion clade</taxon>
        <taxon>NPAAA clade</taxon>
        <taxon>Hologalegina</taxon>
        <taxon>IRL clade</taxon>
        <taxon>Trifolieae</taxon>
        <taxon>Medicago</taxon>
    </lineage>
</organism>
<accession>A0A072TFP6</accession>
<dbReference type="AlphaFoldDB" id="A0A072TFP6"/>
<evidence type="ECO:0000313" key="2">
    <source>
        <dbReference type="EnsemblPlants" id="KEH16046"/>
    </source>
</evidence>
<evidence type="ECO:0000313" key="1">
    <source>
        <dbReference type="EMBL" id="KEH16046.1"/>
    </source>
</evidence>
<gene>
    <name evidence="1" type="ORF">MTR_0362s0030</name>
</gene>
<proteinExistence type="predicted"/>
<dbReference type="EMBL" id="KL403087">
    <property type="protein sequence ID" value="KEH16046.1"/>
    <property type="molecule type" value="Genomic_DNA"/>
</dbReference>
<dbReference type="EnsemblPlants" id="KEH16046">
    <property type="protein sequence ID" value="KEH16046"/>
    <property type="gene ID" value="MTR_0362s0030"/>
</dbReference>
<keyword evidence="3" id="KW-1185">Reference proteome</keyword>
<reference evidence="1 3" key="1">
    <citation type="journal article" date="2011" name="Nature">
        <title>The Medicago genome provides insight into the evolution of rhizobial symbioses.</title>
        <authorList>
            <person name="Young N.D."/>
            <person name="Debelle F."/>
            <person name="Oldroyd G.E."/>
            <person name="Geurts R."/>
            <person name="Cannon S.B."/>
            <person name="Udvardi M.K."/>
            <person name="Benedito V.A."/>
            <person name="Mayer K.F."/>
            <person name="Gouzy J."/>
            <person name="Schoof H."/>
            <person name="Van de Peer Y."/>
            <person name="Proost S."/>
            <person name="Cook D.R."/>
            <person name="Meyers B.C."/>
            <person name="Spannagl M."/>
            <person name="Cheung F."/>
            <person name="De Mita S."/>
            <person name="Krishnakumar V."/>
            <person name="Gundlach H."/>
            <person name="Zhou S."/>
            <person name="Mudge J."/>
            <person name="Bharti A.K."/>
            <person name="Murray J.D."/>
            <person name="Naoumkina M.A."/>
            <person name="Rosen B."/>
            <person name="Silverstein K.A."/>
            <person name="Tang H."/>
            <person name="Rombauts S."/>
            <person name="Zhao P.X."/>
            <person name="Zhou P."/>
            <person name="Barbe V."/>
            <person name="Bardou P."/>
            <person name="Bechner M."/>
            <person name="Bellec A."/>
            <person name="Berger A."/>
            <person name="Berges H."/>
            <person name="Bidwell S."/>
            <person name="Bisseling T."/>
            <person name="Choisne N."/>
            <person name="Couloux A."/>
            <person name="Denny R."/>
            <person name="Deshpande S."/>
            <person name="Dai X."/>
            <person name="Doyle J.J."/>
            <person name="Dudez A.M."/>
            <person name="Farmer A.D."/>
            <person name="Fouteau S."/>
            <person name="Franken C."/>
            <person name="Gibelin C."/>
            <person name="Gish J."/>
            <person name="Goldstein S."/>
            <person name="Gonzalez A.J."/>
            <person name="Green P.J."/>
            <person name="Hallab A."/>
            <person name="Hartog M."/>
            <person name="Hua A."/>
            <person name="Humphray S.J."/>
            <person name="Jeong D.H."/>
            <person name="Jing Y."/>
            <person name="Jocker A."/>
            <person name="Kenton S.M."/>
            <person name="Kim D.J."/>
            <person name="Klee K."/>
            <person name="Lai H."/>
            <person name="Lang C."/>
            <person name="Lin S."/>
            <person name="Macmil S.L."/>
            <person name="Magdelenat G."/>
            <person name="Matthews L."/>
            <person name="McCorrison J."/>
            <person name="Monaghan E.L."/>
            <person name="Mun J.H."/>
            <person name="Najar F.Z."/>
            <person name="Nicholson C."/>
            <person name="Noirot C."/>
            <person name="O'Bleness M."/>
            <person name="Paule C.R."/>
            <person name="Poulain J."/>
            <person name="Prion F."/>
            <person name="Qin B."/>
            <person name="Qu C."/>
            <person name="Retzel E.F."/>
            <person name="Riddle C."/>
            <person name="Sallet E."/>
            <person name="Samain S."/>
            <person name="Samson N."/>
            <person name="Sanders I."/>
            <person name="Saurat O."/>
            <person name="Scarpelli C."/>
            <person name="Schiex T."/>
            <person name="Segurens B."/>
            <person name="Severin A.J."/>
            <person name="Sherrier D.J."/>
            <person name="Shi R."/>
            <person name="Sims S."/>
            <person name="Singer S.R."/>
            <person name="Sinharoy S."/>
            <person name="Sterck L."/>
            <person name="Viollet A."/>
            <person name="Wang B.B."/>
            <person name="Wang K."/>
            <person name="Wang M."/>
            <person name="Wang X."/>
            <person name="Warfsmann J."/>
            <person name="Weissenbach J."/>
            <person name="White D.D."/>
            <person name="White J.D."/>
            <person name="Wiley G.B."/>
            <person name="Wincker P."/>
            <person name="Xing Y."/>
            <person name="Yang L."/>
            <person name="Yao Z."/>
            <person name="Ying F."/>
            <person name="Zhai J."/>
            <person name="Zhou L."/>
            <person name="Zuber A."/>
            <person name="Denarie J."/>
            <person name="Dixon R.A."/>
            <person name="May G.D."/>
            <person name="Schwartz D.C."/>
            <person name="Rogers J."/>
            <person name="Quetier F."/>
            <person name="Town C.D."/>
            <person name="Roe B.A."/>
        </authorList>
    </citation>
    <scope>NUCLEOTIDE SEQUENCE [LARGE SCALE GENOMIC DNA]</scope>
    <source>
        <strain evidence="1">A17</strain>
        <strain evidence="2 3">cv. Jemalong A17</strain>
    </source>
</reference>
<reference evidence="1 3" key="2">
    <citation type="journal article" date="2014" name="BMC Genomics">
        <title>An improved genome release (version Mt4.0) for the model legume Medicago truncatula.</title>
        <authorList>
            <person name="Tang H."/>
            <person name="Krishnakumar V."/>
            <person name="Bidwell S."/>
            <person name="Rosen B."/>
            <person name="Chan A."/>
            <person name="Zhou S."/>
            <person name="Gentzbittel L."/>
            <person name="Childs K.L."/>
            <person name="Yandell M."/>
            <person name="Gundlach H."/>
            <person name="Mayer K.F."/>
            <person name="Schwartz D.C."/>
            <person name="Town C.D."/>
        </authorList>
    </citation>
    <scope>GENOME REANNOTATION</scope>
    <source>
        <strain evidence="1">A17</strain>
        <strain evidence="2 3">cv. Jemalong A17</strain>
    </source>
</reference>
<reference evidence="2" key="3">
    <citation type="submission" date="2015-06" db="UniProtKB">
        <authorList>
            <consortium name="EnsemblPlants"/>
        </authorList>
    </citation>
    <scope>IDENTIFICATION</scope>
    <source>
        <strain evidence="2">cv. Jemalong A17</strain>
    </source>
</reference>
<dbReference type="HOGENOM" id="CLU_1477293_0_0_1"/>
<dbReference type="Proteomes" id="UP000002051">
    <property type="component" value="Unassembled WGS sequence"/>
</dbReference>
<protein>
    <submittedName>
        <fullName evidence="1 2">Uncharacterized protein</fullName>
    </submittedName>
</protein>
<sequence>MTHCLVCRISQLDKIIGRLNHRDIRRMNNVGYRRPSIDLNGSVWFPQMKLQNDDNSFTSIASYLISGTNTVKIESWRKRKGFGNLARPVPPAARLCQPSGSLLLLLLQRQATIKFISDLKARGFLWNILVMYCLVIVPDHKVTTGVLNVVVVTVVEYVRMLLGTDGGCVPVGTPTLKLVEIRG</sequence>